<keyword evidence="1" id="KW-0732">Signal</keyword>
<protein>
    <recommendedName>
        <fullName evidence="4">Lipoprotein</fullName>
    </recommendedName>
</protein>
<evidence type="ECO:0000313" key="2">
    <source>
        <dbReference type="EMBL" id="AEB13130.1"/>
    </source>
</evidence>
<feature type="chain" id="PRO_5003282940" description="Lipoprotein" evidence="1">
    <location>
        <begin position="20"/>
        <end position="115"/>
    </location>
</feature>
<dbReference type="RefSeq" id="WP_013700441.1">
    <property type="nucleotide sequence ID" value="NC_015385.1"/>
</dbReference>
<dbReference type="AlphaFoldDB" id="F2NV26"/>
<gene>
    <name evidence="2" type="ordered locus">Tresu_0165</name>
</gene>
<keyword evidence="3" id="KW-1185">Reference proteome</keyword>
<dbReference type="HOGENOM" id="CLU_2107940_0_0_12"/>
<dbReference type="GeneID" id="302997405"/>
<dbReference type="Proteomes" id="UP000006852">
    <property type="component" value="Chromosome"/>
</dbReference>
<dbReference type="PROSITE" id="PS51257">
    <property type="entry name" value="PROKAR_LIPOPROTEIN"/>
    <property type="match status" value="1"/>
</dbReference>
<organism evidence="2 3">
    <name type="scientific">Treponema succinifaciens (strain ATCC 33096 / DSM 2489 / 6091)</name>
    <dbReference type="NCBI Taxonomy" id="869209"/>
    <lineage>
        <taxon>Bacteria</taxon>
        <taxon>Pseudomonadati</taxon>
        <taxon>Spirochaetota</taxon>
        <taxon>Spirochaetia</taxon>
        <taxon>Spirochaetales</taxon>
        <taxon>Treponemataceae</taxon>
        <taxon>Treponema</taxon>
    </lineage>
</organism>
<proteinExistence type="predicted"/>
<reference evidence="3" key="2">
    <citation type="submission" date="2011-04" db="EMBL/GenBank/DDBJ databases">
        <title>The complete genome of chromosome of Treponema succinifaciens DSM 2489.</title>
        <authorList>
            <person name="Lucas S."/>
            <person name="Copeland A."/>
            <person name="Lapidus A."/>
            <person name="Bruce D."/>
            <person name="Goodwin L."/>
            <person name="Pitluck S."/>
            <person name="Peters L."/>
            <person name="Kyrpides N."/>
            <person name="Mavromatis K."/>
            <person name="Ivanova N."/>
            <person name="Ovchinnikova G."/>
            <person name="Teshima H."/>
            <person name="Detter J.C."/>
            <person name="Tapia R."/>
            <person name="Han C."/>
            <person name="Land M."/>
            <person name="Hauser L."/>
            <person name="Markowitz V."/>
            <person name="Cheng J.-F."/>
            <person name="Hugenholtz P."/>
            <person name="Woyke T."/>
            <person name="Wu D."/>
            <person name="Gronow S."/>
            <person name="Wellnitz S."/>
            <person name="Brambilla E."/>
            <person name="Klenk H.-P."/>
            <person name="Eisen J.A."/>
        </authorList>
    </citation>
    <scope>NUCLEOTIDE SEQUENCE [LARGE SCALE GENOMIC DNA]</scope>
    <source>
        <strain evidence="3">ATCC 33096 / DSM 2489 / 6091</strain>
    </source>
</reference>
<sequence>MRKFAKISAVLAAMVLALAFVGCKDDDDDPSVVTTWAISEEGYKAVLTFYDNGTAKLEGSDEEGGFSETGKYSGDTTKDGEIVIFYDDGETGTAVIKTESGKTYLKWDYETYSKQ</sequence>
<feature type="signal peptide" evidence="1">
    <location>
        <begin position="1"/>
        <end position="19"/>
    </location>
</feature>
<reference evidence="2 3" key="1">
    <citation type="journal article" date="2011" name="Stand. Genomic Sci.">
        <title>Complete genome sequence of Treponema succinifaciens type strain (6091).</title>
        <authorList>
            <person name="Han C."/>
            <person name="Gronow S."/>
            <person name="Teshima H."/>
            <person name="Lapidus A."/>
            <person name="Nolan M."/>
            <person name="Lucas S."/>
            <person name="Hammon N."/>
            <person name="Deshpande S."/>
            <person name="Cheng J.F."/>
            <person name="Zeytun A."/>
            <person name="Tapia R."/>
            <person name="Goodwin L."/>
            <person name="Pitluck S."/>
            <person name="Liolios K."/>
            <person name="Pagani I."/>
            <person name="Ivanova N."/>
            <person name="Mavromatis K."/>
            <person name="Mikhailova N."/>
            <person name="Huntemann M."/>
            <person name="Pati A."/>
            <person name="Chen A."/>
            <person name="Palaniappan K."/>
            <person name="Land M."/>
            <person name="Hauser L."/>
            <person name="Brambilla E.M."/>
            <person name="Rohde M."/>
            <person name="Goker M."/>
            <person name="Woyke T."/>
            <person name="Bristow J."/>
            <person name="Eisen J.A."/>
            <person name="Markowitz V."/>
            <person name="Hugenholtz P."/>
            <person name="Kyrpides N.C."/>
            <person name="Klenk H.P."/>
            <person name="Detter J.C."/>
        </authorList>
    </citation>
    <scope>NUCLEOTIDE SEQUENCE [LARGE SCALE GENOMIC DNA]</scope>
    <source>
        <strain evidence="3">ATCC 33096 / DSM 2489 / 6091</strain>
    </source>
</reference>
<dbReference type="EMBL" id="CP002631">
    <property type="protein sequence ID" value="AEB13130.1"/>
    <property type="molecule type" value="Genomic_DNA"/>
</dbReference>
<evidence type="ECO:0008006" key="4">
    <source>
        <dbReference type="Google" id="ProtNLM"/>
    </source>
</evidence>
<evidence type="ECO:0000256" key="1">
    <source>
        <dbReference type="SAM" id="SignalP"/>
    </source>
</evidence>
<dbReference type="KEGG" id="tsu:Tresu_0165"/>
<evidence type="ECO:0000313" key="3">
    <source>
        <dbReference type="Proteomes" id="UP000006852"/>
    </source>
</evidence>
<name>F2NV26_TRES6</name>
<accession>F2NV26</accession>